<dbReference type="InterPro" id="IPR013780">
    <property type="entry name" value="Glyco_hydro_b"/>
</dbReference>
<dbReference type="InterPro" id="IPR006047">
    <property type="entry name" value="GH13_cat_dom"/>
</dbReference>
<accession>A0A4V5UVL6</accession>
<dbReference type="Gene3D" id="2.60.40.1180">
    <property type="entry name" value="Golgi alpha-mannosidase II"/>
    <property type="match status" value="1"/>
</dbReference>
<proteinExistence type="predicted"/>
<dbReference type="GO" id="GO:0005975">
    <property type="term" value="P:carbohydrate metabolic process"/>
    <property type="evidence" value="ECO:0007669"/>
    <property type="project" value="InterPro"/>
</dbReference>
<keyword evidence="4" id="KW-1185">Reference proteome</keyword>
<name>A0A4V5UVL6_9BACT</name>
<keyword evidence="1" id="KW-0732">Signal</keyword>
<sequence>MTIFHRSFFLLLLFVFSIARAQNDSIIDGHPAWIIQGNIYEVNVRQYTPEGTFKAFEKNLDHLKDMGVQTLWFMPINPISKVDRKGALGSYYAVADFKAINPEFGNMNDWKALVKSAHSKGFKVLMDWVPNHSGADNSWLKTHPDFYVKDSLGNPKMEFDWTDTRKLNYDNPELVDTMINCMKFWITETGIDGFRCDHADGPTQAFWTRCIKELKAVKNVFMLAEAEQPWMFTAGFDAIYPWPMFHTMVDVAGGKKNATALDSVLHLQDSLYPRNGLMMYFTSNHDENSWNKADYATMPGESHAPFAVLTQTLPRSVPEIYSGQEEPFLDSISFFYKDTIVFSNYARAPFYKTLLLLRKSNPALAADASFTKMQTGNDENIFAFKRQKGNNKVMVIVNLSNTAQSFRFNGAMPPLMRDMFTQKLDEIHKGEGMTLPAWGYRVYSY</sequence>
<dbReference type="Proteomes" id="UP000305848">
    <property type="component" value="Unassembled WGS sequence"/>
</dbReference>
<dbReference type="PANTHER" id="PTHR47786">
    <property type="entry name" value="ALPHA-1,4-GLUCAN:MALTOSE-1-PHOSPHATE MALTOSYLTRANSFERASE"/>
    <property type="match status" value="1"/>
</dbReference>
<evidence type="ECO:0000313" key="3">
    <source>
        <dbReference type="EMBL" id="TKK65323.1"/>
    </source>
</evidence>
<dbReference type="OrthoDB" id="9805159at2"/>
<organism evidence="3 4">
    <name type="scientific">Ilyomonas limi</name>
    <dbReference type="NCBI Taxonomy" id="2575867"/>
    <lineage>
        <taxon>Bacteria</taxon>
        <taxon>Pseudomonadati</taxon>
        <taxon>Bacteroidota</taxon>
        <taxon>Chitinophagia</taxon>
        <taxon>Chitinophagales</taxon>
        <taxon>Chitinophagaceae</taxon>
        <taxon>Ilyomonas</taxon>
    </lineage>
</organism>
<reference evidence="3 4" key="1">
    <citation type="submission" date="2019-05" db="EMBL/GenBank/DDBJ databases">
        <title>Panacibacter sp. strain 17mud1-8 Genome sequencing and assembly.</title>
        <authorList>
            <person name="Chhetri G."/>
        </authorList>
    </citation>
    <scope>NUCLEOTIDE SEQUENCE [LARGE SCALE GENOMIC DNA]</scope>
    <source>
        <strain evidence="3 4">17mud1-8</strain>
    </source>
</reference>
<comment type="caution">
    <text evidence="3">The sequence shown here is derived from an EMBL/GenBank/DDBJ whole genome shotgun (WGS) entry which is preliminary data.</text>
</comment>
<dbReference type="Gene3D" id="3.20.20.80">
    <property type="entry name" value="Glycosidases"/>
    <property type="match status" value="1"/>
</dbReference>
<feature type="domain" description="Glycosyl hydrolase family 13 catalytic" evidence="2">
    <location>
        <begin position="50"/>
        <end position="358"/>
    </location>
</feature>
<dbReference type="EMBL" id="SZQL01000022">
    <property type="protein sequence ID" value="TKK65323.1"/>
    <property type="molecule type" value="Genomic_DNA"/>
</dbReference>
<evidence type="ECO:0000313" key="4">
    <source>
        <dbReference type="Proteomes" id="UP000305848"/>
    </source>
</evidence>
<dbReference type="PANTHER" id="PTHR47786:SF2">
    <property type="entry name" value="GLYCOSYL HYDROLASE FAMILY 13 CATALYTIC DOMAIN-CONTAINING PROTEIN"/>
    <property type="match status" value="1"/>
</dbReference>
<dbReference type="AlphaFoldDB" id="A0A4V5UVL6"/>
<protein>
    <submittedName>
        <fullName evidence="3">Alpha-amylase</fullName>
    </submittedName>
</protein>
<dbReference type="InterPro" id="IPR017853">
    <property type="entry name" value="GH"/>
</dbReference>
<evidence type="ECO:0000259" key="2">
    <source>
        <dbReference type="SMART" id="SM00642"/>
    </source>
</evidence>
<dbReference type="RefSeq" id="WP_137263670.1">
    <property type="nucleotide sequence ID" value="NZ_SZQL01000022.1"/>
</dbReference>
<evidence type="ECO:0000256" key="1">
    <source>
        <dbReference type="SAM" id="SignalP"/>
    </source>
</evidence>
<dbReference type="SUPFAM" id="SSF51011">
    <property type="entry name" value="Glycosyl hydrolase domain"/>
    <property type="match status" value="1"/>
</dbReference>
<dbReference type="SUPFAM" id="SSF51445">
    <property type="entry name" value="(Trans)glycosidases"/>
    <property type="match status" value="1"/>
</dbReference>
<dbReference type="SMART" id="SM00642">
    <property type="entry name" value="Aamy"/>
    <property type="match status" value="1"/>
</dbReference>
<dbReference type="CDD" id="cd11313">
    <property type="entry name" value="AmyAc_arch_bac_AmyA"/>
    <property type="match status" value="1"/>
</dbReference>
<gene>
    <name evidence="3" type="ORF">FC093_20425</name>
</gene>
<dbReference type="Pfam" id="PF00128">
    <property type="entry name" value="Alpha-amylase"/>
    <property type="match status" value="1"/>
</dbReference>
<feature type="chain" id="PRO_5020283221" evidence="1">
    <location>
        <begin position="22"/>
        <end position="445"/>
    </location>
</feature>
<feature type="signal peptide" evidence="1">
    <location>
        <begin position="1"/>
        <end position="21"/>
    </location>
</feature>